<reference evidence="2 3" key="1">
    <citation type="submission" date="2019-12" db="EMBL/GenBank/DDBJ databases">
        <title>Litoreibacter badius sp. nov., a novel bacteriochlorophyll a-containing bacterium in the genus Litoreibacter.</title>
        <authorList>
            <person name="Kanamuro M."/>
            <person name="Takabe Y."/>
            <person name="Mori K."/>
            <person name="Takaichi S."/>
            <person name="Hanada S."/>
        </authorList>
    </citation>
    <scope>NUCLEOTIDE SEQUENCE [LARGE SCALE GENOMIC DNA]</scope>
    <source>
        <strain evidence="2 3">K6</strain>
    </source>
</reference>
<sequence length="146" mass="15746">MKLAHISITAGDAERLAQFYVDALGLRERRSPKRLSGGIISRGNGLPGSDICSIWLDFPDRSKPFLEIMEYSDAAQGGVRPINAPGYGHIALQVPDLEAVLDRILDGGGSQQGEIVNLGTSERPCLCVYVRDPDGNVLELESQPKG</sequence>
<dbReference type="InterPro" id="IPR029068">
    <property type="entry name" value="Glyas_Bleomycin-R_OHBP_Dase"/>
</dbReference>
<organism evidence="2 3">
    <name type="scientific">Litoreibacter roseus</name>
    <dbReference type="NCBI Taxonomy" id="2601869"/>
    <lineage>
        <taxon>Bacteria</taxon>
        <taxon>Pseudomonadati</taxon>
        <taxon>Pseudomonadota</taxon>
        <taxon>Alphaproteobacteria</taxon>
        <taxon>Rhodobacterales</taxon>
        <taxon>Roseobacteraceae</taxon>
        <taxon>Litoreibacter</taxon>
    </lineage>
</organism>
<dbReference type="AlphaFoldDB" id="A0A6N6JPE8"/>
<dbReference type="Pfam" id="PF00903">
    <property type="entry name" value="Glyoxalase"/>
    <property type="match status" value="1"/>
</dbReference>
<dbReference type="CDD" id="cd06587">
    <property type="entry name" value="VOC"/>
    <property type="match status" value="1"/>
</dbReference>
<name>A0A6N6JPE8_9RHOB</name>
<dbReference type="SUPFAM" id="SSF54593">
    <property type="entry name" value="Glyoxalase/Bleomycin resistance protein/Dihydroxybiphenyl dioxygenase"/>
    <property type="match status" value="1"/>
</dbReference>
<protein>
    <recommendedName>
        <fullName evidence="1">VOC domain-containing protein</fullName>
    </recommendedName>
</protein>
<dbReference type="InterPro" id="IPR037523">
    <property type="entry name" value="VOC_core"/>
</dbReference>
<evidence type="ECO:0000259" key="1">
    <source>
        <dbReference type="PROSITE" id="PS51819"/>
    </source>
</evidence>
<dbReference type="PROSITE" id="PS51819">
    <property type="entry name" value="VOC"/>
    <property type="match status" value="1"/>
</dbReference>
<dbReference type="Proteomes" id="UP000436822">
    <property type="component" value="Unassembled WGS sequence"/>
</dbReference>
<evidence type="ECO:0000313" key="2">
    <source>
        <dbReference type="EMBL" id="GFE67382.1"/>
    </source>
</evidence>
<gene>
    <name evidence="2" type="ORF">KIN_44560</name>
</gene>
<dbReference type="InterPro" id="IPR004360">
    <property type="entry name" value="Glyas_Fos-R_dOase_dom"/>
</dbReference>
<feature type="domain" description="VOC" evidence="1">
    <location>
        <begin position="2"/>
        <end position="143"/>
    </location>
</feature>
<proteinExistence type="predicted"/>
<dbReference type="InterPro" id="IPR050383">
    <property type="entry name" value="GlyoxalaseI/FosfomycinResist"/>
</dbReference>
<evidence type="ECO:0000313" key="3">
    <source>
        <dbReference type="Proteomes" id="UP000436822"/>
    </source>
</evidence>
<keyword evidence="3" id="KW-1185">Reference proteome</keyword>
<comment type="caution">
    <text evidence="2">The sequence shown here is derived from an EMBL/GenBank/DDBJ whole genome shotgun (WGS) entry which is preliminary data.</text>
</comment>
<dbReference type="EMBL" id="BLJE01000021">
    <property type="protein sequence ID" value="GFE67382.1"/>
    <property type="molecule type" value="Genomic_DNA"/>
</dbReference>
<dbReference type="PANTHER" id="PTHR21366">
    <property type="entry name" value="GLYOXALASE FAMILY PROTEIN"/>
    <property type="match status" value="1"/>
</dbReference>
<dbReference type="OrthoDB" id="9812656at2"/>
<accession>A0A6N6JPE8</accession>
<dbReference type="Gene3D" id="3.10.180.10">
    <property type="entry name" value="2,3-Dihydroxybiphenyl 1,2-Dioxygenase, domain 1"/>
    <property type="match status" value="1"/>
</dbReference>